<evidence type="ECO:0000256" key="2">
    <source>
        <dbReference type="ARBA" id="ARBA00006739"/>
    </source>
</evidence>
<gene>
    <name evidence="6" type="ORF">H6G06_21235</name>
</gene>
<evidence type="ECO:0000256" key="3">
    <source>
        <dbReference type="ARBA" id="ARBA00022676"/>
    </source>
</evidence>
<dbReference type="GO" id="GO:0016757">
    <property type="term" value="F:glycosyltransferase activity"/>
    <property type="evidence" value="ECO:0007669"/>
    <property type="project" value="UniProtKB-KW"/>
</dbReference>
<dbReference type="Gene3D" id="3.90.550.10">
    <property type="entry name" value="Spore Coat Polysaccharide Biosynthesis Protein SpsA, Chain A"/>
    <property type="match status" value="1"/>
</dbReference>
<organism evidence="6 7">
    <name type="scientific">Anabaena sphaerica FACHB-251</name>
    <dbReference type="NCBI Taxonomy" id="2692883"/>
    <lineage>
        <taxon>Bacteria</taxon>
        <taxon>Bacillati</taxon>
        <taxon>Cyanobacteriota</taxon>
        <taxon>Cyanophyceae</taxon>
        <taxon>Nostocales</taxon>
        <taxon>Nostocaceae</taxon>
        <taxon>Anabaena</taxon>
    </lineage>
</organism>
<keyword evidence="4" id="KW-0808">Transferase</keyword>
<comment type="caution">
    <text evidence="6">The sequence shown here is derived from an EMBL/GenBank/DDBJ whole genome shotgun (WGS) entry which is preliminary data.</text>
</comment>
<comment type="similarity">
    <text evidence="2">Belongs to the glycosyltransferase 2 family.</text>
</comment>
<evidence type="ECO:0000259" key="5">
    <source>
        <dbReference type="Pfam" id="PF00535"/>
    </source>
</evidence>
<evidence type="ECO:0000313" key="6">
    <source>
        <dbReference type="EMBL" id="MBD2295929.1"/>
    </source>
</evidence>
<evidence type="ECO:0000313" key="7">
    <source>
        <dbReference type="Proteomes" id="UP000662185"/>
    </source>
</evidence>
<sequence length="289" mass="32658">MNRSNLAIIMTCHNRKEITLACLQELYQQNVKVDVYLVDDGSSDGTSNSVRDSYPEVNILQGNGNLFWGGGMRLAFGEALKQEYEFYIWLNDDTMLTPDAINKLLQIHNHLAQQGHRDTIIVGSTQDPITGSATYGGAVRSKHWYSNKFEFVAPGEEPQQCDTMYGNCVLIPNSVAQKVGNLDPAFIHTFGDLDYGLRAKKLGCTVWTAPGYIGSCSKNSVRDSWADTKLPIHKRLQKVTQIKGFPVRAWTIFTRRHSGPFWYLYWFLPYIRAIIGYKNLQVSATFAED</sequence>
<dbReference type="InterPro" id="IPR029044">
    <property type="entry name" value="Nucleotide-diphossugar_trans"/>
</dbReference>
<proteinExistence type="inferred from homology"/>
<dbReference type="AlphaFoldDB" id="A0A926WJV3"/>
<keyword evidence="3" id="KW-0328">Glycosyltransferase</keyword>
<accession>A0A926WJV3</accession>
<dbReference type="RefSeq" id="WP_190563768.1">
    <property type="nucleotide sequence ID" value="NZ_JACJQU010000017.1"/>
</dbReference>
<dbReference type="Pfam" id="PF00535">
    <property type="entry name" value="Glycos_transf_2"/>
    <property type="match status" value="1"/>
</dbReference>
<dbReference type="Proteomes" id="UP000662185">
    <property type="component" value="Unassembled WGS sequence"/>
</dbReference>
<feature type="domain" description="Glycosyltransferase 2-like" evidence="5">
    <location>
        <begin position="8"/>
        <end position="178"/>
    </location>
</feature>
<dbReference type="SUPFAM" id="SSF53448">
    <property type="entry name" value="Nucleotide-diphospho-sugar transferases"/>
    <property type="match status" value="1"/>
</dbReference>
<reference evidence="7" key="1">
    <citation type="journal article" date="2020" name="ISME J.">
        <title>Comparative genomics reveals insights into cyanobacterial evolution and habitat adaptation.</title>
        <authorList>
            <person name="Chen M.Y."/>
            <person name="Teng W.K."/>
            <person name="Zhao L."/>
            <person name="Hu C.X."/>
            <person name="Zhou Y.K."/>
            <person name="Han B.P."/>
            <person name="Song L.R."/>
            <person name="Shu W.S."/>
        </authorList>
    </citation>
    <scope>NUCLEOTIDE SEQUENCE [LARGE SCALE GENOMIC DNA]</scope>
    <source>
        <strain evidence="7">FACHB-251</strain>
    </source>
</reference>
<keyword evidence="7" id="KW-1185">Reference proteome</keyword>
<dbReference type="PANTHER" id="PTHR43179">
    <property type="entry name" value="RHAMNOSYLTRANSFERASE WBBL"/>
    <property type="match status" value="1"/>
</dbReference>
<protein>
    <submittedName>
        <fullName evidence="6">Glycosyltransferase family 2 protein</fullName>
    </submittedName>
</protein>
<evidence type="ECO:0000256" key="1">
    <source>
        <dbReference type="ARBA" id="ARBA00004776"/>
    </source>
</evidence>
<dbReference type="InterPro" id="IPR001173">
    <property type="entry name" value="Glyco_trans_2-like"/>
</dbReference>
<name>A0A926WJV3_9NOST</name>
<dbReference type="EMBL" id="JACJQU010000017">
    <property type="protein sequence ID" value="MBD2295929.1"/>
    <property type="molecule type" value="Genomic_DNA"/>
</dbReference>
<comment type="pathway">
    <text evidence="1">Cell wall biogenesis; cell wall polysaccharide biosynthesis.</text>
</comment>
<dbReference type="PANTHER" id="PTHR43179:SF12">
    <property type="entry name" value="GALACTOFURANOSYLTRANSFERASE GLFT2"/>
    <property type="match status" value="1"/>
</dbReference>
<evidence type="ECO:0000256" key="4">
    <source>
        <dbReference type="ARBA" id="ARBA00022679"/>
    </source>
</evidence>